<feature type="domain" description="PKD" evidence="2">
    <location>
        <begin position="375"/>
        <end position="429"/>
    </location>
</feature>
<keyword evidence="4" id="KW-1185">Reference proteome</keyword>
<feature type="compositionally biased region" description="Polar residues" evidence="1">
    <location>
        <begin position="761"/>
        <end position="770"/>
    </location>
</feature>
<dbReference type="SMART" id="SM00089">
    <property type="entry name" value="PKD"/>
    <property type="match status" value="3"/>
</dbReference>
<dbReference type="EMBL" id="VSKN01000040">
    <property type="protein sequence ID" value="TYC08157.1"/>
    <property type="molecule type" value="Genomic_DNA"/>
</dbReference>
<organism evidence="3 4">
    <name type="scientific">Bizionia gelidisalsuginis</name>
    <dbReference type="NCBI Taxonomy" id="291188"/>
    <lineage>
        <taxon>Bacteria</taxon>
        <taxon>Pseudomonadati</taxon>
        <taxon>Bacteroidota</taxon>
        <taxon>Flavobacteriia</taxon>
        <taxon>Flavobacteriales</taxon>
        <taxon>Flavobacteriaceae</taxon>
        <taxon>Bizionia</taxon>
    </lineage>
</organism>
<dbReference type="Pfam" id="PF19406">
    <property type="entry name" value="PKD_5"/>
    <property type="match status" value="1"/>
</dbReference>
<feature type="domain" description="PKD" evidence="2">
    <location>
        <begin position="572"/>
        <end position="616"/>
    </location>
</feature>
<dbReference type="RefSeq" id="WP_148381646.1">
    <property type="nucleotide sequence ID" value="NZ_VSKN01000040.1"/>
</dbReference>
<dbReference type="InterPro" id="IPR000601">
    <property type="entry name" value="PKD_dom"/>
</dbReference>
<feature type="region of interest" description="Disordered" evidence="1">
    <location>
        <begin position="761"/>
        <end position="781"/>
    </location>
</feature>
<protein>
    <submittedName>
        <fullName evidence="3">PKD domain-containing protein</fullName>
    </submittedName>
</protein>
<evidence type="ECO:0000313" key="3">
    <source>
        <dbReference type="EMBL" id="TYC08157.1"/>
    </source>
</evidence>
<dbReference type="Gene3D" id="2.60.40.10">
    <property type="entry name" value="Immunoglobulins"/>
    <property type="match status" value="5"/>
</dbReference>
<dbReference type="InterPro" id="IPR045828">
    <property type="entry name" value="PKD_Bacteroidetes"/>
</dbReference>
<dbReference type="Pfam" id="PF18911">
    <property type="entry name" value="PKD_4"/>
    <property type="match status" value="2"/>
</dbReference>
<evidence type="ECO:0000259" key="2">
    <source>
        <dbReference type="PROSITE" id="PS50093"/>
    </source>
</evidence>
<dbReference type="InterPro" id="IPR035986">
    <property type="entry name" value="PKD_dom_sf"/>
</dbReference>
<dbReference type="Proteomes" id="UP000323621">
    <property type="component" value="Unassembled WGS sequence"/>
</dbReference>
<dbReference type="PROSITE" id="PS50093">
    <property type="entry name" value="PKD"/>
    <property type="match status" value="3"/>
</dbReference>
<evidence type="ECO:0000256" key="1">
    <source>
        <dbReference type="SAM" id="MobiDB-lite"/>
    </source>
</evidence>
<accession>A0ABY3M702</accession>
<feature type="domain" description="PKD" evidence="2">
    <location>
        <begin position="42"/>
        <end position="96"/>
    </location>
</feature>
<dbReference type="InterPro" id="IPR013783">
    <property type="entry name" value="Ig-like_fold"/>
</dbReference>
<comment type="caution">
    <text evidence="3">The sequence shown here is derived from an EMBL/GenBank/DDBJ whole genome shotgun (WGS) entry which is preliminary data.</text>
</comment>
<proteinExistence type="predicted"/>
<name>A0ABY3M702_9FLAO</name>
<dbReference type="SUPFAM" id="SSF49299">
    <property type="entry name" value="PKD domain"/>
    <property type="match status" value="4"/>
</dbReference>
<dbReference type="InterPro" id="IPR022409">
    <property type="entry name" value="PKD/Chitinase_dom"/>
</dbReference>
<feature type="non-terminal residue" evidence="3">
    <location>
        <position position="862"/>
    </location>
</feature>
<evidence type="ECO:0000313" key="4">
    <source>
        <dbReference type="Proteomes" id="UP000323621"/>
    </source>
</evidence>
<reference evidence="3 4" key="1">
    <citation type="submission" date="2019-08" db="EMBL/GenBank/DDBJ databases">
        <title>Genomes of Antarctic Bizionia species.</title>
        <authorList>
            <person name="Bowman J.P."/>
        </authorList>
    </citation>
    <scope>NUCLEOTIDE SEQUENCE [LARGE SCALE GENOMIC DNA]</scope>
    <source>
        <strain evidence="3 4">IC164</strain>
    </source>
</reference>
<dbReference type="CDD" id="cd00146">
    <property type="entry name" value="PKD"/>
    <property type="match status" value="2"/>
</dbReference>
<sequence>MKYSKYAYFGVVFFIIISSAIALNTTIEFKNNIIYKITSDPITVDFTFSNNNTCSGESVVFTSTVSDDGSFTYLWDFGDGSTSTQENPSHDFQATGCGTEDFNVTLTVTDDIDDNQPISPVNHDVTVKRTPVVNFIDANAAVFNTPFSNCNAATIEYVVAVDLDPDSDNCITSYSVNWGDGNSENSVTFPLTHSYQSIGSFNMVISAIGDNGCQVQKEYLVKNSSNPGGGIVNPGSTTNLCLPISPLQFAISDWGTNPPDTEYDIDYGDGIAFSLTQGELESSIYYNSSNPSASANYPIPHTYTESNCPSTHYTILFDIVTSCGASNFTVGPITIYQKPEVSFMAPEAGCVNSIIPINNTSGNGYNEDCSTGAEWFWDMGDGTTYTVFEPAHSYTDPGTYTISLYAENYCGDTAPVTQEICIEGPINPEFTVDNNEGCAPFSTIFNNTTNVNDQCSDSTFNWVIQYTPDYCGTSNGATFINGTTINSEIAEIQFTTSGTYQVSLEGTNPCGITLSTPQEIIVKAPPEVAISPIENFCETISIINPTATVNSCGPDTATYIWSLNIGESPTDWEFVNGTNENSEFPEISFYTPNNYILSLSVSASCGTTTATETFEILPVPTIINTVFEQTLCSETSTEEIIFESSDPNTSYTWTGSSGSDNILGVIASGNSNTIPSHTLTLDSGTTGTVIYTVTPFIVDECLGDSFQFTITVNKAPVITTQPTDGAYCINGSAQELTFTLSGTAIGTTGYQWYYNDTGNNDPTDANSTAVASPEGQEANYQPPTDSTGTLYYFCVISFSGAGSCNEITTAPAAIEVVPNVEISGESPLSQTLCSGATPEDLSFITDSGGTGTIIYQWYASDD</sequence>
<gene>
    <name evidence="3" type="ORF">ES677_14645</name>
</gene>